<name>A0ABZ0Z0H2_9CAUD</name>
<dbReference type="Proteomes" id="UP001348805">
    <property type="component" value="Segment"/>
</dbReference>
<keyword evidence="2" id="KW-1185">Reference proteome</keyword>
<dbReference type="EMBL" id="OR769219">
    <property type="protein sequence ID" value="WQJ51620.1"/>
    <property type="molecule type" value="Genomic_DNA"/>
</dbReference>
<protein>
    <submittedName>
        <fullName evidence="1">Uncharacterized protein</fullName>
    </submittedName>
</protein>
<evidence type="ECO:0000313" key="2">
    <source>
        <dbReference type="Proteomes" id="UP001348805"/>
    </source>
</evidence>
<sequence>MNTITLAKLLRALINGNDYPAGTNIIINRKELVYCDNISWYNNLLYMHKETGSYLYVQHTDDENDVRINIILPNETLKDSYCKHHLADDFADNPYCWDKLDNDYESSEFTVEYKYEIS</sequence>
<evidence type="ECO:0000313" key="1">
    <source>
        <dbReference type="EMBL" id="WQJ51620.1"/>
    </source>
</evidence>
<proteinExistence type="predicted"/>
<organism evidence="1 2">
    <name type="scientific">phage Lak_Megaphage_RVC_AP3_GC26</name>
    <dbReference type="NCBI Taxonomy" id="3109225"/>
    <lineage>
        <taxon>Viruses</taxon>
        <taxon>Duplodnaviria</taxon>
        <taxon>Heunggongvirae</taxon>
        <taxon>Uroviricota</taxon>
        <taxon>Caudoviricetes</taxon>
        <taxon>Caudoviricetes code 15 clade</taxon>
    </lineage>
</organism>
<accession>A0ABZ0Z0H2</accession>
<reference evidence="1 2" key="1">
    <citation type="submission" date="2023-11" db="EMBL/GenBank/DDBJ databases">
        <authorList>
            <person name="Cook R."/>
            <person name="Crisci M."/>
            <person name="Pye H."/>
            <person name="Adriaenssens E."/>
            <person name="Santini J."/>
        </authorList>
    </citation>
    <scope>NUCLEOTIDE SEQUENCE [LARGE SCALE GENOMIC DNA]</scope>
    <source>
        <strain evidence="1">Lak_Megaphage_RVC_AP3_GC26</strain>
    </source>
</reference>